<protein>
    <submittedName>
        <fullName evidence="1">Pollen-specific leucine-rich repeat extensin-like protein 3</fullName>
    </submittedName>
</protein>
<dbReference type="AlphaFoldDB" id="A0AAX6FS79"/>
<proteinExistence type="predicted"/>
<comment type="caution">
    <text evidence="1">The sequence shown here is derived from an EMBL/GenBank/DDBJ whole genome shotgun (WGS) entry which is preliminary data.</text>
</comment>
<gene>
    <name evidence="1" type="ORF">M6B38_404380</name>
</gene>
<evidence type="ECO:0000313" key="2">
    <source>
        <dbReference type="Proteomes" id="UP001140949"/>
    </source>
</evidence>
<reference evidence="1" key="1">
    <citation type="journal article" date="2023" name="GigaByte">
        <title>Genome assembly of the bearded iris, Iris pallida Lam.</title>
        <authorList>
            <person name="Bruccoleri R.E."/>
            <person name="Oakeley E.J."/>
            <person name="Faust A.M.E."/>
            <person name="Altorfer M."/>
            <person name="Dessus-Babus S."/>
            <person name="Burckhardt D."/>
            <person name="Oertli M."/>
            <person name="Naumann U."/>
            <person name="Petersen F."/>
            <person name="Wong J."/>
        </authorList>
    </citation>
    <scope>NUCLEOTIDE SEQUENCE</scope>
    <source>
        <strain evidence="1">GSM-AAB239-AS_SAM_17_03QT</strain>
    </source>
</reference>
<keyword evidence="2" id="KW-1185">Reference proteome</keyword>
<reference evidence="1" key="2">
    <citation type="submission" date="2023-04" db="EMBL/GenBank/DDBJ databases">
        <authorList>
            <person name="Bruccoleri R.E."/>
            <person name="Oakeley E.J."/>
            <person name="Faust A.-M."/>
            <person name="Dessus-Babus S."/>
            <person name="Altorfer M."/>
            <person name="Burckhardt D."/>
            <person name="Oertli M."/>
            <person name="Naumann U."/>
            <person name="Petersen F."/>
            <person name="Wong J."/>
        </authorList>
    </citation>
    <scope>NUCLEOTIDE SEQUENCE</scope>
    <source>
        <strain evidence="1">GSM-AAB239-AS_SAM_17_03QT</strain>
        <tissue evidence="1">Leaf</tissue>
    </source>
</reference>
<evidence type="ECO:0000313" key="1">
    <source>
        <dbReference type="EMBL" id="KAJ6818935.1"/>
    </source>
</evidence>
<dbReference type="EMBL" id="JANAVB010026799">
    <property type="protein sequence ID" value="KAJ6818935.1"/>
    <property type="molecule type" value="Genomic_DNA"/>
</dbReference>
<dbReference type="Proteomes" id="UP001140949">
    <property type="component" value="Unassembled WGS sequence"/>
</dbReference>
<organism evidence="1 2">
    <name type="scientific">Iris pallida</name>
    <name type="common">Sweet iris</name>
    <dbReference type="NCBI Taxonomy" id="29817"/>
    <lineage>
        <taxon>Eukaryota</taxon>
        <taxon>Viridiplantae</taxon>
        <taxon>Streptophyta</taxon>
        <taxon>Embryophyta</taxon>
        <taxon>Tracheophyta</taxon>
        <taxon>Spermatophyta</taxon>
        <taxon>Magnoliopsida</taxon>
        <taxon>Liliopsida</taxon>
        <taxon>Asparagales</taxon>
        <taxon>Iridaceae</taxon>
        <taxon>Iridoideae</taxon>
        <taxon>Irideae</taxon>
        <taxon>Iris</taxon>
    </lineage>
</organism>
<accession>A0AAX6FS79</accession>
<name>A0AAX6FS79_IRIPA</name>
<sequence length="77" mass="8300">MDRRCGNQIWGGRDLSIAGSILKVPLMSGKSKEEGDGGICPEGVQRRSRVNRAPMACCAGSGLWSDRFVSHSLFSLC</sequence>